<sequence length="74" mass="8272">MAREDHAQLERADLCAEVSFALRKRRTAQRDGDRELADAAEWMMNHYLDQLFARTRRGPDGGGAANPDGRGRGS</sequence>
<organism evidence="2 3">
    <name type="scientific">Saccharopolyspora thermophila</name>
    <dbReference type="NCBI Taxonomy" id="89367"/>
    <lineage>
        <taxon>Bacteria</taxon>
        <taxon>Bacillati</taxon>
        <taxon>Actinomycetota</taxon>
        <taxon>Actinomycetes</taxon>
        <taxon>Pseudonocardiales</taxon>
        <taxon>Pseudonocardiaceae</taxon>
        <taxon>Saccharopolyspora</taxon>
    </lineage>
</organism>
<evidence type="ECO:0000256" key="1">
    <source>
        <dbReference type="SAM" id="MobiDB-lite"/>
    </source>
</evidence>
<dbReference type="Proteomes" id="UP001500220">
    <property type="component" value="Unassembled WGS sequence"/>
</dbReference>
<keyword evidence="3" id="KW-1185">Reference proteome</keyword>
<comment type="caution">
    <text evidence="2">The sequence shown here is derived from an EMBL/GenBank/DDBJ whole genome shotgun (WGS) entry which is preliminary data.</text>
</comment>
<evidence type="ECO:0000313" key="3">
    <source>
        <dbReference type="Proteomes" id="UP001500220"/>
    </source>
</evidence>
<evidence type="ECO:0000313" key="2">
    <source>
        <dbReference type="EMBL" id="GAA0517073.1"/>
    </source>
</evidence>
<dbReference type="RefSeq" id="WP_346072760.1">
    <property type="nucleotide sequence ID" value="NZ_BAAAHC010000008.1"/>
</dbReference>
<accession>A0ABN1CDN2</accession>
<name>A0ABN1CDN2_9PSEU</name>
<protein>
    <submittedName>
        <fullName evidence="2">Uncharacterized protein</fullName>
    </submittedName>
</protein>
<gene>
    <name evidence="2" type="ORF">GCM10009545_18920</name>
</gene>
<proteinExistence type="predicted"/>
<feature type="region of interest" description="Disordered" evidence="1">
    <location>
        <begin position="54"/>
        <end position="74"/>
    </location>
</feature>
<dbReference type="EMBL" id="BAAAHC010000008">
    <property type="protein sequence ID" value="GAA0517073.1"/>
    <property type="molecule type" value="Genomic_DNA"/>
</dbReference>
<reference evidence="2 3" key="1">
    <citation type="journal article" date="2019" name="Int. J. Syst. Evol. Microbiol.">
        <title>The Global Catalogue of Microorganisms (GCM) 10K type strain sequencing project: providing services to taxonomists for standard genome sequencing and annotation.</title>
        <authorList>
            <consortium name="The Broad Institute Genomics Platform"/>
            <consortium name="The Broad Institute Genome Sequencing Center for Infectious Disease"/>
            <person name="Wu L."/>
            <person name="Ma J."/>
        </authorList>
    </citation>
    <scope>NUCLEOTIDE SEQUENCE [LARGE SCALE GENOMIC DNA]</scope>
    <source>
        <strain evidence="2 3">JCM 10664</strain>
    </source>
</reference>